<name>A0A934VBI9_9BACT</name>
<dbReference type="PANTHER" id="PTHR30528:SF0">
    <property type="entry name" value="CYTOPLASMIC PROTEIN"/>
    <property type="match status" value="1"/>
</dbReference>
<organism evidence="1 2">
    <name type="scientific">Luteolibacter yonseiensis</name>
    <dbReference type="NCBI Taxonomy" id="1144680"/>
    <lineage>
        <taxon>Bacteria</taxon>
        <taxon>Pseudomonadati</taxon>
        <taxon>Verrucomicrobiota</taxon>
        <taxon>Verrucomicrobiia</taxon>
        <taxon>Verrucomicrobiales</taxon>
        <taxon>Verrucomicrobiaceae</taxon>
        <taxon>Luteolibacter</taxon>
    </lineage>
</organism>
<dbReference type="AlphaFoldDB" id="A0A934VBI9"/>
<evidence type="ECO:0000313" key="1">
    <source>
        <dbReference type="EMBL" id="MBK1815469.1"/>
    </source>
</evidence>
<comment type="caution">
    <text evidence="1">The sequence shown here is derived from an EMBL/GenBank/DDBJ whole genome shotgun (WGS) entry which is preliminary data.</text>
</comment>
<sequence length="368" mass="41297">MHPPLRITRLAARRFARRALGLDTPFPDVGSALAHHGYIQIDPINVCGRMHDLILRNRVENYRQGDLMRHLHGDGSTIPAEFRTGFEHHLPDSGVLVAFPLDAWPHLLSAMHHRTERDSAWSGKLTAEEIELSNHILAEIAIRGPLSSTDIDDKRRNVSAIWGSATLAKSVLQKLFFHGRVLIARRDGNRRLYDLPERVLPAATLVAKEPDATDTARWLALTKLRQRRLAILKREELKHVADDVQAIKLTDADSPTFHCLREDLALLDAAGAPSPAMLLAPLDPLIYDRKLTSALWSFDYTWEVYTPPGKRVRGYYALPILSGDELVGHVDPKANFKTRKLEIISRSVRRGHPVAGSVKSLAKFLGLR</sequence>
<keyword evidence="2" id="KW-1185">Reference proteome</keyword>
<dbReference type="Proteomes" id="UP000600139">
    <property type="component" value="Unassembled WGS sequence"/>
</dbReference>
<dbReference type="Pfam" id="PF06224">
    <property type="entry name" value="AlkZ-like"/>
    <property type="match status" value="1"/>
</dbReference>
<evidence type="ECO:0000313" key="2">
    <source>
        <dbReference type="Proteomes" id="UP000600139"/>
    </source>
</evidence>
<accession>A0A934VBI9</accession>
<reference evidence="1" key="1">
    <citation type="submission" date="2021-01" db="EMBL/GenBank/DDBJ databases">
        <title>Modified the classification status of verrucomicrobia.</title>
        <authorList>
            <person name="Feng X."/>
        </authorList>
    </citation>
    <scope>NUCLEOTIDE SEQUENCE</scope>
    <source>
        <strain evidence="1">JCM 18052</strain>
    </source>
</reference>
<dbReference type="EMBL" id="JAENIK010000008">
    <property type="protein sequence ID" value="MBK1815469.1"/>
    <property type="molecule type" value="Genomic_DNA"/>
</dbReference>
<dbReference type="InterPro" id="IPR009351">
    <property type="entry name" value="AlkZ-like"/>
</dbReference>
<dbReference type="RefSeq" id="WP_200350429.1">
    <property type="nucleotide sequence ID" value="NZ_BAABHZ010000012.1"/>
</dbReference>
<protein>
    <submittedName>
        <fullName evidence="1">YcaQ family DNA glycosylase</fullName>
    </submittedName>
</protein>
<proteinExistence type="predicted"/>
<gene>
    <name evidence="1" type="ORF">JIN84_07580</name>
</gene>
<dbReference type="PANTHER" id="PTHR30528">
    <property type="entry name" value="CYTOPLASMIC PROTEIN"/>
    <property type="match status" value="1"/>
</dbReference>